<keyword evidence="3 4" id="KW-0413">Isomerase</keyword>
<sequence length="114" mass="12158">MRAAAGCLLGRHDFASFQSKGGRASTVRTLYRCDVAEGGDGSLTVTLEANGFLYNMVRIIVGTLIEVGMGKRRSDDIERILEAADRGQAGPTAPAAGLCLEHVEYDVPNERSVS</sequence>
<dbReference type="InterPro" id="IPR001406">
    <property type="entry name" value="PsdUridine_synth_TruA"/>
</dbReference>
<gene>
    <name evidence="6" type="ORF">PCOR1329_LOCUS54438</name>
</gene>
<evidence type="ECO:0000313" key="6">
    <source>
        <dbReference type="EMBL" id="CAK0867514.1"/>
    </source>
</evidence>
<feature type="domain" description="Pseudouridine synthase I TruA alpha/beta" evidence="5">
    <location>
        <begin position="4"/>
        <end position="106"/>
    </location>
</feature>
<evidence type="ECO:0000256" key="3">
    <source>
        <dbReference type="ARBA" id="ARBA00023235"/>
    </source>
</evidence>
<accession>A0ABN9V3Y4</accession>
<evidence type="ECO:0000256" key="1">
    <source>
        <dbReference type="ARBA" id="ARBA00009375"/>
    </source>
</evidence>
<keyword evidence="2 4" id="KW-0819">tRNA processing</keyword>
<reference evidence="6" key="1">
    <citation type="submission" date="2023-10" db="EMBL/GenBank/DDBJ databases">
        <authorList>
            <person name="Chen Y."/>
            <person name="Shah S."/>
            <person name="Dougan E. K."/>
            <person name="Thang M."/>
            <person name="Chan C."/>
        </authorList>
    </citation>
    <scope>NUCLEOTIDE SEQUENCE [LARGE SCALE GENOMIC DNA]</scope>
</reference>
<dbReference type="PANTHER" id="PTHR11142:SF0">
    <property type="entry name" value="TRNA PSEUDOURIDINE SYNTHASE-LIKE 1"/>
    <property type="match status" value="1"/>
</dbReference>
<dbReference type="Pfam" id="PF01416">
    <property type="entry name" value="PseudoU_synth_1"/>
    <property type="match status" value="1"/>
</dbReference>
<evidence type="ECO:0000256" key="2">
    <source>
        <dbReference type="ARBA" id="ARBA00022694"/>
    </source>
</evidence>
<evidence type="ECO:0000259" key="5">
    <source>
        <dbReference type="Pfam" id="PF01416"/>
    </source>
</evidence>
<comment type="catalytic activity">
    <reaction evidence="4">
        <text>uridine(38/39/40) in tRNA = pseudouridine(38/39/40) in tRNA</text>
        <dbReference type="Rhea" id="RHEA:22376"/>
        <dbReference type="Rhea" id="RHEA-COMP:10085"/>
        <dbReference type="Rhea" id="RHEA-COMP:10087"/>
        <dbReference type="ChEBI" id="CHEBI:65314"/>
        <dbReference type="ChEBI" id="CHEBI:65315"/>
        <dbReference type="EC" id="5.4.99.12"/>
    </reaction>
</comment>
<dbReference type="SUPFAM" id="SSF55120">
    <property type="entry name" value="Pseudouridine synthase"/>
    <property type="match status" value="1"/>
</dbReference>
<organism evidence="6 7">
    <name type="scientific">Prorocentrum cordatum</name>
    <dbReference type="NCBI Taxonomy" id="2364126"/>
    <lineage>
        <taxon>Eukaryota</taxon>
        <taxon>Sar</taxon>
        <taxon>Alveolata</taxon>
        <taxon>Dinophyceae</taxon>
        <taxon>Prorocentrales</taxon>
        <taxon>Prorocentraceae</taxon>
        <taxon>Prorocentrum</taxon>
    </lineage>
</organism>
<proteinExistence type="inferred from homology"/>
<dbReference type="InterPro" id="IPR020103">
    <property type="entry name" value="PsdUridine_synth_cat_dom_sf"/>
</dbReference>
<dbReference type="Gene3D" id="3.30.70.660">
    <property type="entry name" value="Pseudouridine synthase I, catalytic domain, C-terminal subdomain"/>
    <property type="match status" value="1"/>
</dbReference>
<dbReference type="InterPro" id="IPR020095">
    <property type="entry name" value="PsdUridine_synth_TruA_C"/>
</dbReference>
<dbReference type="InterPro" id="IPR020097">
    <property type="entry name" value="PsdUridine_synth_TruA_a/b_dom"/>
</dbReference>
<dbReference type="PANTHER" id="PTHR11142">
    <property type="entry name" value="PSEUDOURIDYLATE SYNTHASE"/>
    <property type="match status" value="1"/>
</dbReference>
<comment type="caution">
    <text evidence="6">The sequence shown here is derived from an EMBL/GenBank/DDBJ whole genome shotgun (WGS) entry which is preliminary data.</text>
</comment>
<dbReference type="Proteomes" id="UP001189429">
    <property type="component" value="Unassembled WGS sequence"/>
</dbReference>
<evidence type="ECO:0000256" key="4">
    <source>
        <dbReference type="RuleBase" id="RU003792"/>
    </source>
</evidence>
<evidence type="ECO:0000313" key="7">
    <source>
        <dbReference type="Proteomes" id="UP001189429"/>
    </source>
</evidence>
<protein>
    <recommendedName>
        <fullName evidence="4">tRNA pseudouridine synthase</fullName>
        <ecNumber evidence="4">5.4.99.12</ecNumber>
    </recommendedName>
</protein>
<name>A0ABN9V3Y4_9DINO</name>
<dbReference type="EMBL" id="CAUYUJ010016651">
    <property type="protein sequence ID" value="CAK0867514.1"/>
    <property type="molecule type" value="Genomic_DNA"/>
</dbReference>
<dbReference type="EC" id="5.4.99.12" evidence="4"/>
<comment type="similarity">
    <text evidence="1 4">Belongs to the tRNA pseudouridine synthase TruA family.</text>
</comment>
<keyword evidence="7" id="KW-1185">Reference proteome</keyword>